<reference evidence="5 6" key="1">
    <citation type="submission" date="2021-03" db="EMBL/GenBank/DDBJ databases">
        <authorList>
            <person name="Gilmore M.S."/>
            <person name="Schwartzman J."/>
            <person name="Van Tyne D."/>
            <person name="Martin M."/>
            <person name="Earl A.M."/>
            <person name="Manson A.L."/>
            <person name="Straub T."/>
            <person name="Salamzade R."/>
            <person name="Saavedra J."/>
            <person name="Lebreton F."/>
            <person name="Prichula J."/>
            <person name="Schaufler K."/>
            <person name="Gaca A."/>
            <person name="Sgardioli B."/>
            <person name="Wagenaar J."/>
            <person name="Strong T."/>
        </authorList>
    </citation>
    <scope>NUCLEOTIDE SEQUENCE [LARGE SCALE GENOMIC DNA]</scope>
    <source>
        <strain evidence="5 6">DIV2402</strain>
    </source>
</reference>
<evidence type="ECO:0000313" key="6">
    <source>
        <dbReference type="Proteomes" id="UP000664701"/>
    </source>
</evidence>
<dbReference type="SUPFAM" id="SSF56796">
    <property type="entry name" value="Dehydroquinate synthase-like"/>
    <property type="match status" value="1"/>
</dbReference>
<accession>A0ABZ2SP38</accession>
<dbReference type="RefSeq" id="WP_207940329.1">
    <property type="nucleotide sequence ID" value="NZ_CP147251.1"/>
</dbReference>
<keyword evidence="3" id="KW-0560">Oxidoreductase</keyword>
<name>A0ABZ2SP38_9ENTE</name>
<dbReference type="InterPro" id="IPR016205">
    <property type="entry name" value="Glycerol_DH"/>
</dbReference>
<sequence length="359" mass="39537">MQQLIVRGAPQEYECRVGAWQNLEEHLLKRNINSVLILHGKDSWEAAKAYFPQLTAVTAHFEYYGGDCTDEKTTFFSQLIQQKNIEGIVAVGGGKVADLGKAVANKTQVPICILPTLAATCAAYTPLSVVYFEDGAMDRYDVFNRANALVLVEPEVILHSPIELMVAGIGDTLAKWYEAEPIIAQLAVKPIEIQVAEFAAKKCRDVLLTDSADALLAMKNQTLTPAFLNVLETNILLAGMVGGYGDDFGRTSGAHSLHDALTILPDSHKHLHGNKVAYCILVQLVIENKFAEIEQLLPFYQQLNLPISLKAMNLHLTDEDYQRIAERASLPGETIHLLKETITPEVIVSAMKKLEAITN</sequence>
<dbReference type="CDD" id="cd08172">
    <property type="entry name" value="GlyDH-like"/>
    <property type="match status" value="1"/>
</dbReference>
<protein>
    <recommendedName>
        <fullName evidence="4">Alcohol dehydrogenase iron-type/glycerol dehydrogenase GldA domain-containing protein</fullName>
    </recommendedName>
</protein>
<evidence type="ECO:0000313" key="5">
    <source>
        <dbReference type="EMBL" id="WYJ77550.1"/>
    </source>
</evidence>
<dbReference type="Proteomes" id="UP000664701">
    <property type="component" value="Chromosome"/>
</dbReference>
<evidence type="ECO:0000256" key="1">
    <source>
        <dbReference type="ARBA" id="ARBA00007358"/>
    </source>
</evidence>
<keyword evidence="2" id="KW-0479">Metal-binding</keyword>
<keyword evidence="6" id="KW-1185">Reference proteome</keyword>
<organism evidence="5 6">
    <name type="scientific">Candidatus Enterococcus lowellii</name>
    <dbReference type="NCBI Taxonomy" id="2230877"/>
    <lineage>
        <taxon>Bacteria</taxon>
        <taxon>Bacillati</taxon>
        <taxon>Bacillota</taxon>
        <taxon>Bacilli</taxon>
        <taxon>Lactobacillales</taxon>
        <taxon>Enterococcaceae</taxon>
        <taxon>Enterococcus</taxon>
    </lineage>
</organism>
<dbReference type="Gene3D" id="1.20.1090.10">
    <property type="entry name" value="Dehydroquinate synthase-like - alpha domain"/>
    <property type="match status" value="1"/>
</dbReference>
<dbReference type="Gene3D" id="3.40.50.1970">
    <property type="match status" value="1"/>
</dbReference>
<dbReference type="PIRSF" id="PIRSF000112">
    <property type="entry name" value="Glycerol_dehydrogenase"/>
    <property type="match status" value="1"/>
</dbReference>
<reference evidence="5 6" key="2">
    <citation type="submission" date="2024-03" db="EMBL/GenBank/DDBJ databases">
        <title>The Genome Sequence of Enterococcus sp. DIV2402.</title>
        <authorList>
            <consortium name="The Broad Institute Genomics Platform"/>
            <consortium name="The Broad Institute Microbial Omics Core"/>
            <consortium name="The Broad Institute Genomic Center for Infectious Diseases"/>
            <person name="Earl A."/>
            <person name="Manson A."/>
            <person name="Gilmore M."/>
            <person name="Schwartman J."/>
            <person name="Shea T."/>
            <person name="Abouelleil A."/>
            <person name="Cao P."/>
            <person name="Chapman S."/>
            <person name="Cusick C."/>
            <person name="Young S."/>
            <person name="Neafsey D."/>
            <person name="Nusbaum C."/>
            <person name="Birren B."/>
        </authorList>
    </citation>
    <scope>NUCLEOTIDE SEQUENCE [LARGE SCALE GENOMIC DNA]</scope>
    <source>
        <strain evidence="5 6">DIV2402</strain>
    </source>
</reference>
<dbReference type="PANTHER" id="PTHR43616:SF3">
    <property type="entry name" value="HYDROXYCARBOXYLATE DEHYDROGENASE A"/>
    <property type="match status" value="1"/>
</dbReference>
<dbReference type="Pfam" id="PF00465">
    <property type="entry name" value="Fe-ADH"/>
    <property type="match status" value="1"/>
</dbReference>
<evidence type="ECO:0000256" key="2">
    <source>
        <dbReference type="ARBA" id="ARBA00022723"/>
    </source>
</evidence>
<proteinExistence type="inferred from homology"/>
<dbReference type="InterPro" id="IPR001670">
    <property type="entry name" value="ADH_Fe/GldA"/>
</dbReference>
<feature type="domain" description="Alcohol dehydrogenase iron-type/glycerol dehydrogenase GldA" evidence="4">
    <location>
        <begin position="10"/>
        <end position="143"/>
    </location>
</feature>
<dbReference type="InterPro" id="IPR018211">
    <property type="entry name" value="ADH_Fe_CS"/>
</dbReference>
<comment type="similarity">
    <text evidence="1">Belongs to the iron-containing alcohol dehydrogenase family.</text>
</comment>
<dbReference type="EMBL" id="CP147251">
    <property type="protein sequence ID" value="WYJ77550.1"/>
    <property type="molecule type" value="Genomic_DNA"/>
</dbReference>
<evidence type="ECO:0000259" key="4">
    <source>
        <dbReference type="Pfam" id="PF00465"/>
    </source>
</evidence>
<evidence type="ECO:0000256" key="3">
    <source>
        <dbReference type="ARBA" id="ARBA00023002"/>
    </source>
</evidence>
<gene>
    <name evidence="5" type="ORF">DOK78_002188</name>
</gene>
<dbReference type="PANTHER" id="PTHR43616">
    <property type="entry name" value="GLYCEROL DEHYDROGENASE"/>
    <property type="match status" value="1"/>
</dbReference>
<dbReference type="PROSITE" id="PS00913">
    <property type="entry name" value="ADH_IRON_1"/>
    <property type="match status" value="1"/>
</dbReference>